<gene>
    <name evidence="2" type="ORF">CIB87_02715</name>
</gene>
<reference evidence="2 3" key="1">
    <citation type="submission" date="2017-07" db="EMBL/GenBank/DDBJ databases">
        <title>Isolation and development of strain Bacillus megaterium SR7 for enhanced growth and metabolite production under supercritical carbon dioxide.</title>
        <authorList>
            <person name="Freedman A.J.E."/>
            <person name="Peet K.C."/>
            <person name="Boock J.T."/>
            <person name="Penn K."/>
            <person name="Prather K.L.J."/>
            <person name="Thompson J.R."/>
        </authorList>
    </citation>
    <scope>NUCLEOTIDE SEQUENCE [LARGE SCALE GENOMIC DNA]</scope>
    <source>
        <strain evidence="2 3">SR7</strain>
    </source>
</reference>
<proteinExistence type="predicted"/>
<keyword evidence="1" id="KW-0175">Coiled coil</keyword>
<dbReference type="AlphaFoldDB" id="A0AA86LRS5"/>
<accession>A0AA86LRS5</accession>
<feature type="coiled-coil region" evidence="1">
    <location>
        <begin position="46"/>
        <end position="73"/>
    </location>
</feature>
<protein>
    <submittedName>
        <fullName evidence="2">Uncharacterized protein</fullName>
    </submittedName>
</protein>
<dbReference type="Proteomes" id="UP000253834">
    <property type="component" value="Chromosome"/>
</dbReference>
<evidence type="ECO:0000313" key="2">
    <source>
        <dbReference type="EMBL" id="AXI27975.1"/>
    </source>
</evidence>
<organism evidence="2 3">
    <name type="scientific">Priestia megaterium</name>
    <name type="common">Bacillus megaterium</name>
    <dbReference type="NCBI Taxonomy" id="1404"/>
    <lineage>
        <taxon>Bacteria</taxon>
        <taxon>Bacillati</taxon>
        <taxon>Bacillota</taxon>
        <taxon>Bacilli</taxon>
        <taxon>Bacillales</taxon>
        <taxon>Bacillaceae</taxon>
        <taxon>Priestia</taxon>
    </lineage>
</organism>
<dbReference type="EMBL" id="CP022674">
    <property type="protein sequence ID" value="AXI27975.1"/>
    <property type="molecule type" value="Genomic_DNA"/>
</dbReference>
<name>A0AA86LRS5_PRIMG</name>
<dbReference type="RefSeq" id="WP_114894438.1">
    <property type="nucleotide sequence ID" value="NZ_CP022674.1"/>
</dbReference>
<evidence type="ECO:0000313" key="3">
    <source>
        <dbReference type="Proteomes" id="UP000253834"/>
    </source>
</evidence>
<sequence>MGKDEHEHKKFLEQQLEWCKEQDRILEEIEMKLYEMKKLAEYAFNHELTSLETKQLNRQIKELESEVHFLEKQLHSVVH</sequence>
<evidence type="ECO:0000256" key="1">
    <source>
        <dbReference type="SAM" id="Coils"/>
    </source>
</evidence>